<dbReference type="PROSITE" id="PS51257">
    <property type="entry name" value="PROKAR_LIPOPROTEIN"/>
    <property type="match status" value="1"/>
</dbReference>
<evidence type="ECO:0000259" key="12">
    <source>
        <dbReference type="PROSITE" id="PS51296"/>
    </source>
</evidence>
<evidence type="ECO:0000256" key="6">
    <source>
        <dbReference type="ARBA" id="ARBA00023014"/>
    </source>
</evidence>
<dbReference type="RefSeq" id="WP_344755519.1">
    <property type="nucleotide sequence ID" value="NZ_BAABAE010000003.1"/>
</dbReference>
<organism evidence="13 14">
    <name type="scientific">Leifsonella bigeumensis</name>
    <dbReference type="NCBI Taxonomy" id="433643"/>
    <lineage>
        <taxon>Bacteria</taxon>
        <taxon>Bacillati</taxon>
        <taxon>Actinomycetota</taxon>
        <taxon>Actinomycetes</taxon>
        <taxon>Micrococcales</taxon>
        <taxon>Microbacteriaceae</taxon>
        <taxon>Leifsonella</taxon>
    </lineage>
</organism>
<evidence type="ECO:0000256" key="8">
    <source>
        <dbReference type="ARBA" id="ARBA00029586"/>
    </source>
</evidence>
<comment type="caution">
    <text evidence="13">The sequence shown here is derived from an EMBL/GenBank/DDBJ whole genome shotgun (WGS) entry which is preliminary data.</text>
</comment>
<dbReference type="PROSITE" id="PS51318">
    <property type="entry name" value="TAT"/>
    <property type="match status" value="1"/>
</dbReference>
<dbReference type="InterPro" id="IPR014349">
    <property type="entry name" value="Rieske_Fe-S_prot"/>
</dbReference>
<protein>
    <recommendedName>
        <fullName evidence="2">Cytochrome bc1 complex Rieske iron-sulfur subunit</fullName>
    </recommendedName>
    <alternativeName>
        <fullName evidence="8">Cytochrome bc1 reductase complex subunit QcrA</fullName>
    </alternativeName>
</protein>
<keyword evidence="6" id="KW-0411">Iron-sulfur</keyword>
<evidence type="ECO:0000256" key="9">
    <source>
        <dbReference type="ARBA" id="ARBA00034078"/>
    </source>
</evidence>
<dbReference type="InterPro" id="IPR006311">
    <property type="entry name" value="TAT_signal"/>
</dbReference>
<dbReference type="EMBL" id="BAABAE010000003">
    <property type="protein sequence ID" value="GAA3741129.1"/>
    <property type="molecule type" value="Genomic_DNA"/>
</dbReference>
<dbReference type="PANTHER" id="PTHR10134">
    <property type="entry name" value="CYTOCHROME B-C1 COMPLEX SUBUNIT RIESKE, MITOCHONDRIAL"/>
    <property type="match status" value="1"/>
</dbReference>
<keyword evidence="5" id="KW-0408">Iron</keyword>
<dbReference type="SUPFAM" id="SSF50022">
    <property type="entry name" value="ISP domain"/>
    <property type="match status" value="1"/>
</dbReference>
<accession>A0ABP7FJ98</accession>
<feature type="domain" description="Rieske" evidence="12">
    <location>
        <begin position="65"/>
        <end position="158"/>
    </location>
</feature>
<dbReference type="Proteomes" id="UP001501004">
    <property type="component" value="Unassembled WGS sequence"/>
</dbReference>
<evidence type="ECO:0000256" key="2">
    <source>
        <dbReference type="ARBA" id="ARBA00015816"/>
    </source>
</evidence>
<evidence type="ECO:0000256" key="7">
    <source>
        <dbReference type="ARBA" id="ARBA00023157"/>
    </source>
</evidence>
<evidence type="ECO:0000256" key="4">
    <source>
        <dbReference type="ARBA" id="ARBA00022723"/>
    </source>
</evidence>
<sequence>MTELTRRSLITTGGAAVLGSSALVLAACAPAPLRPDTDGTNGTDGTRSQVPPDHIPVASPLPPGTELVQVTEIPVGGTASVTVSGQDILLAQPAEGDVVAFSAICTHQGCLVAAIMDEFDCSCHGSRFEAATGAVLAGPAVRPLNPIAVTIAGGAVVIA</sequence>
<comment type="function">
    <text evidence="1">Iron-sulfur subunit of the cytochrome bc1 complex, an essential component of the respiratory electron transport chain required for ATP synthesis. The bc1 complex catalyzes the oxidation of menaquinol and the reduction of cytochrome c in the respiratory chain. The bc1 complex operates through a Q-cycle mechanism that couples electron transfer to generation of the proton gradient that drives ATP synthesis.</text>
</comment>
<feature type="chain" id="PRO_5045902828" description="Cytochrome bc1 complex Rieske iron-sulfur subunit" evidence="11">
    <location>
        <begin position="27"/>
        <end position="159"/>
    </location>
</feature>
<reference evidence="14" key="1">
    <citation type="journal article" date="2019" name="Int. J. Syst. Evol. Microbiol.">
        <title>The Global Catalogue of Microorganisms (GCM) 10K type strain sequencing project: providing services to taxonomists for standard genome sequencing and annotation.</title>
        <authorList>
            <consortium name="The Broad Institute Genomics Platform"/>
            <consortium name="The Broad Institute Genome Sequencing Center for Infectious Disease"/>
            <person name="Wu L."/>
            <person name="Ma J."/>
        </authorList>
    </citation>
    <scope>NUCLEOTIDE SEQUENCE [LARGE SCALE GENOMIC DNA]</scope>
    <source>
        <strain evidence="14">JCM 16949</strain>
    </source>
</reference>
<dbReference type="PROSITE" id="PS51296">
    <property type="entry name" value="RIESKE"/>
    <property type="match status" value="1"/>
</dbReference>
<evidence type="ECO:0000256" key="5">
    <source>
        <dbReference type="ARBA" id="ARBA00023004"/>
    </source>
</evidence>
<keyword evidence="11" id="KW-0732">Signal</keyword>
<name>A0ABP7FJ98_9MICO</name>
<evidence type="ECO:0000256" key="10">
    <source>
        <dbReference type="SAM" id="MobiDB-lite"/>
    </source>
</evidence>
<evidence type="ECO:0000256" key="11">
    <source>
        <dbReference type="SAM" id="SignalP"/>
    </source>
</evidence>
<dbReference type="Gene3D" id="2.102.10.10">
    <property type="entry name" value="Rieske [2Fe-2S] iron-sulphur domain"/>
    <property type="match status" value="1"/>
</dbReference>
<dbReference type="InterPro" id="IPR017941">
    <property type="entry name" value="Rieske_2Fe-2S"/>
</dbReference>
<dbReference type="InterPro" id="IPR036922">
    <property type="entry name" value="Rieske_2Fe-2S_sf"/>
</dbReference>
<dbReference type="Pfam" id="PF00355">
    <property type="entry name" value="Rieske"/>
    <property type="match status" value="1"/>
</dbReference>
<keyword evidence="14" id="KW-1185">Reference proteome</keyword>
<evidence type="ECO:0000256" key="1">
    <source>
        <dbReference type="ARBA" id="ARBA00002494"/>
    </source>
</evidence>
<evidence type="ECO:0000313" key="14">
    <source>
        <dbReference type="Proteomes" id="UP001501004"/>
    </source>
</evidence>
<keyword evidence="3" id="KW-0001">2Fe-2S</keyword>
<keyword evidence="4" id="KW-0479">Metal-binding</keyword>
<proteinExistence type="predicted"/>
<evidence type="ECO:0000256" key="3">
    <source>
        <dbReference type="ARBA" id="ARBA00022714"/>
    </source>
</evidence>
<dbReference type="InterPro" id="IPR005805">
    <property type="entry name" value="Rieske_Fe-S_prot_C"/>
</dbReference>
<feature type="region of interest" description="Disordered" evidence="10">
    <location>
        <begin position="34"/>
        <end position="60"/>
    </location>
</feature>
<dbReference type="PRINTS" id="PR00162">
    <property type="entry name" value="RIESKE"/>
</dbReference>
<gene>
    <name evidence="13" type="ORF">GCM10022239_16060</name>
</gene>
<keyword evidence="7" id="KW-1015">Disulfide bond</keyword>
<comment type="cofactor">
    <cofactor evidence="9">
        <name>[2Fe-2S] cluster</name>
        <dbReference type="ChEBI" id="CHEBI:190135"/>
    </cofactor>
</comment>
<dbReference type="CDD" id="cd03467">
    <property type="entry name" value="Rieske"/>
    <property type="match status" value="1"/>
</dbReference>
<feature type="signal peptide" evidence="11">
    <location>
        <begin position="1"/>
        <end position="26"/>
    </location>
</feature>
<evidence type="ECO:0000313" key="13">
    <source>
        <dbReference type="EMBL" id="GAA3741129.1"/>
    </source>
</evidence>